<sequence>MRPKGARHGLFRPYRYFDTRQIAVAVYHPKQWLEVIVNASPAFSAYYIDKEDFIHLSSIGGMFKKQPDFKITSFHWIQFSSEEPNTVRTRVSHNTLQPWHSYVIRLLPRERKHLRPLPTVLPQLYEEAWEIPEETRQPVASSGTKLTCANPGATPPGTELGSPWFSRTGQVSCRIRRATARKLLVIFVQRAISPEGGYGTGGEVPPPPLHYLPLWQPAVSLTLWRGRGGIVARLLTSRLGEQGPNPGGAAPGLSYVGIVPQVGGSSGDYPISPALAFRHCSILTSLHPH</sequence>
<gene>
    <name evidence="1" type="ORF">PR048_009310</name>
</gene>
<proteinExistence type="predicted"/>
<reference evidence="1 2" key="1">
    <citation type="submission" date="2023-02" db="EMBL/GenBank/DDBJ databases">
        <title>LHISI_Scaffold_Assembly.</title>
        <authorList>
            <person name="Stuart O.P."/>
            <person name="Cleave R."/>
            <person name="Magrath M.J.L."/>
            <person name="Mikheyev A.S."/>
        </authorList>
    </citation>
    <scope>NUCLEOTIDE SEQUENCE [LARGE SCALE GENOMIC DNA]</scope>
    <source>
        <strain evidence="1">Daus_M_001</strain>
        <tissue evidence="1">Leg muscle</tissue>
    </source>
</reference>
<evidence type="ECO:0000313" key="1">
    <source>
        <dbReference type="EMBL" id="KAJ8889806.1"/>
    </source>
</evidence>
<evidence type="ECO:0000313" key="2">
    <source>
        <dbReference type="Proteomes" id="UP001159363"/>
    </source>
</evidence>
<organism evidence="1 2">
    <name type="scientific">Dryococelus australis</name>
    <dbReference type="NCBI Taxonomy" id="614101"/>
    <lineage>
        <taxon>Eukaryota</taxon>
        <taxon>Metazoa</taxon>
        <taxon>Ecdysozoa</taxon>
        <taxon>Arthropoda</taxon>
        <taxon>Hexapoda</taxon>
        <taxon>Insecta</taxon>
        <taxon>Pterygota</taxon>
        <taxon>Neoptera</taxon>
        <taxon>Polyneoptera</taxon>
        <taxon>Phasmatodea</taxon>
        <taxon>Verophasmatodea</taxon>
        <taxon>Anareolatae</taxon>
        <taxon>Phasmatidae</taxon>
        <taxon>Eurycanthinae</taxon>
        <taxon>Dryococelus</taxon>
    </lineage>
</organism>
<dbReference type="EMBL" id="JARBHB010000003">
    <property type="protein sequence ID" value="KAJ8889806.1"/>
    <property type="molecule type" value="Genomic_DNA"/>
</dbReference>
<accession>A0ABQ9I093</accession>
<protein>
    <submittedName>
        <fullName evidence="1">Uncharacterized protein</fullName>
    </submittedName>
</protein>
<name>A0ABQ9I093_9NEOP</name>
<dbReference type="Proteomes" id="UP001159363">
    <property type="component" value="Chromosome 3"/>
</dbReference>
<comment type="caution">
    <text evidence="1">The sequence shown here is derived from an EMBL/GenBank/DDBJ whole genome shotgun (WGS) entry which is preliminary data.</text>
</comment>
<keyword evidence="2" id="KW-1185">Reference proteome</keyword>